<organism evidence="1 2">
    <name type="scientific">Anaerobranca gottschalkii DSM 13577</name>
    <dbReference type="NCBI Taxonomy" id="1120990"/>
    <lineage>
        <taxon>Bacteria</taxon>
        <taxon>Bacillati</taxon>
        <taxon>Bacillota</taxon>
        <taxon>Clostridia</taxon>
        <taxon>Eubacteriales</taxon>
        <taxon>Proteinivoracaceae</taxon>
        <taxon>Anaerobranca</taxon>
    </lineage>
</organism>
<dbReference type="RefSeq" id="WP_177159817.1">
    <property type="nucleotide sequence ID" value="NZ_FOIF01000106.1"/>
</dbReference>
<name>A0A1I0CY52_9FIRM</name>
<evidence type="ECO:0000313" key="2">
    <source>
        <dbReference type="Proteomes" id="UP000243819"/>
    </source>
</evidence>
<dbReference type="Proteomes" id="UP000243819">
    <property type="component" value="Unassembled WGS sequence"/>
</dbReference>
<dbReference type="AlphaFoldDB" id="A0A1I0CY52"/>
<sequence length="416" mass="49923">FFENEDLIKRAMDLRGEREEIDRIYLTYHYFFGDRNKAIEKYPLANYHCQNTFLGIFFNRWYQRVYSAIYFDRAEYVKELIQEIEEWNQEIEKLNSGILKSSFISNFYRVVNSLKRDLPQHDLVEDLFNISLLKDNPLVELLELLMLLEYPENKEMVQRELDRFLDTDCQEIEEIREYIEIIVNGTPIFDVASINNGILQVANIEIDFGNEREGDLSYYNVFTGEKLDINTQYIPANEQRTYNYFLGNNYRNSIFGGENYALLDSNYNIIQSFGNEISSVLWLDDLKLVYTNRRGEKKVFDIEKKEFIDYDDSYVKDIKINKESLYSNIIVDGENYGFYTFDFYRYYVVKEINSNKEVARYNIDFEFLGDDKDYIYGFDYFFNIKILVAFHKETLEKKVLPFYWVNYKIGPTENSF</sequence>
<dbReference type="EMBL" id="FOIF01000106">
    <property type="protein sequence ID" value="SET24792.1"/>
    <property type="molecule type" value="Genomic_DNA"/>
</dbReference>
<proteinExistence type="predicted"/>
<keyword evidence="2" id="KW-1185">Reference proteome</keyword>
<protein>
    <submittedName>
        <fullName evidence="1">Uncharacterized protein</fullName>
    </submittedName>
</protein>
<evidence type="ECO:0000313" key="1">
    <source>
        <dbReference type="EMBL" id="SET24792.1"/>
    </source>
</evidence>
<reference evidence="2" key="1">
    <citation type="submission" date="2016-10" db="EMBL/GenBank/DDBJ databases">
        <authorList>
            <person name="Varghese N."/>
            <person name="Submissions S."/>
        </authorList>
    </citation>
    <scope>NUCLEOTIDE SEQUENCE [LARGE SCALE GENOMIC DNA]</scope>
    <source>
        <strain evidence="2">DSM 13577</strain>
    </source>
</reference>
<accession>A0A1I0CY52</accession>
<feature type="non-terminal residue" evidence="1">
    <location>
        <position position="1"/>
    </location>
</feature>
<gene>
    <name evidence="1" type="ORF">SAMN03080614_11061</name>
</gene>